<keyword evidence="2" id="KW-0812">Transmembrane</keyword>
<evidence type="ECO:0000313" key="3">
    <source>
        <dbReference type="EMBL" id="PPQ68348.1"/>
    </source>
</evidence>
<gene>
    <name evidence="3" type="ORF">CVT25_007598</name>
</gene>
<organism evidence="3 4">
    <name type="scientific">Psilocybe cyanescens</name>
    <dbReference type="NCBI Taxonomy" id="93625"/>
    <lineage>
        <taxon>Eukaryota</taxon>
        <taxon>Fungi</taxon>
        <taxon>Dikarya</taxon>
        <taxon>Basidiomycota</taxon>
        <taxon>Agaricomycotina</taxon>
        <taxon>Agaricomycetes</taxon>
        <taxon>Agaricomycetidae</taxon>
        <taxon>Agaricales</taxon>
        <taxon>Agaricineae</taxon>
        <taxon>Strophariaceae</taxon>
        <taxon>Psilocybe</taxon>
    </lineage>
</organism>
<keyword evidence="1" id="KW-0175">Coiled coil</keyword>
<dbReference type="EMBL" id="NHYD01003959">
    <property type="protein sequence ID" value="PPQ68348.1"/>
    <property type="molecule type" value="Genomic_DNA"/>
</dbReference>
<evidence type="ECO:0000313" key="4">
    <source>
        <dbReference type="Proteomes" id="UP000283269"/>
    </source>
</evidence>
<sequence length="1127" mass="127731">MSGVSSTIVGGIQDISALLPLVGTEQCEEHVGSALDKGFLYVCISPISIFGSLGIVRAAFNIFLATLNIRSLNFIGAKKLYDGGFDLKGSVKEMIALDPAYPNRFLAESRLEAMLEDEYIENLENLTVTWNEENLWWNIKLVLFTVLSAPLGLTPYLYIILKLHNSSDDPLFLSGWGFPIMRLVGSSICAIVAQLLIQMRILVIIKMRLLFLSIDRLAQKSHVNLESEPYNLSWNSHSASETCLWELERYLKAHNDDDEKNLNLKQIRSHLHIERLRQFPPHFLLTRYSTNVLLHLLVAVGIVLSVLGYVGCFNLIQNATQNSAGPPIWLGLEIVLSVLRIVVWMFNPSWDDSEWGINFKLKPASHPPLVTCYKSQSDIEKNGVELTIRVDNYLEEILAYTGPLERFRWKDVTLQYILAPKDAPPGSLHAPNASLHGILYIIVFYKEQLCWILFKGPNNSVELRSASRIDVPGRTTIRMHAVARPGAHNLTANTKFIEKLTKHYNHVIQQIRHTRGDDDEVDFHKTWSMQDTESENKLEAADNAGQGDSIKLTAVDLAYVRQEQLQRRWTNMLGDLEDWIKFYVALYREELIQDLSIHAKDVVVGVGLPPEYRSVDLVKKHEANEMEYLLIECQTQMELLLTSISTKWSLLVQRQHRQMLTDVLNTMFPEDSAAAQINAATFNEGAQQGEGDTKHQKLRNRLFDEWQRVLAETKAQRAENMRRRLDEQADSTTKRIEGRKYKDPAGDDIIAVWKARLGLLDEEASMASTQPTGRSYATENDQSGIGEITHTNEVNVAAHEFKRTIEIPFRAGLEERYHRGLEELGPSLRDDNIANDFTLMISRCRKRADQLFSRLEDQWNEFQELDNIDFLVADEHHGKRSYWSHDALRERRRLMDRAQKHLSISNASVDVFGGFQNMARALSRSQNFVVVDFTVVTSPELTIERIVQLLKDVRSITSVVLPKGYPDPLLKAIGANVDLAIEKRQDICLYWGIRVVAGQSGTSKPYIVFQERGVSACQVVFFISHENKDHIITLEHLVSATGRVDIALNGHLLECASGTWGQSEIFKNEDILLPSAYLNIEKPNHLEIVLTAMTDCEGVYWLSDVVLPARVAHGTITASTLLSPSSF</sequence>
<accession>A0A409VQ38</accession>
<evidence type="ECO:0000256" key="2">
    <source>
        <dbReference type="SAM" id="Phobius"/>
    </source>
</evidence>
<protein>
    <submittedName>
        <fullName evidence="3">Uncharacterized protein</fullName>
    </submittedName>
</protein>
<name>A0A409VQ38_PSICY</name>
<dbReference type="OrthoDB" id="3032844at2759"/>
<feature type="transmembrane region" description="Helical" evidence="2">
    <location>
        <begin position="141"/>
        <end position="160"/>
    </location>
</feature>
<proteinExistence type="predicted"/>
<keyword evidence="2" id="KW-1133">Transmembrane helix</keyword>
<dbReference type="InParanoid" id="A0A409VQ38"/>
<keyword evidence="4" id="KW-1185">Reference proteome</keyword>
<feature type="transmembrane region" description="Helical" evidence="2">
    <location>
        <begin position="292"/>
        <end position="316"/>
    </location>
</feature>
<dbReference type="STRING" id="93625.A0A409VQ38"/>
<comment type="caution">
    <text evidence="3">The sequence shown here is derived from an EMBL/GenBank/DDBJ whole genome shotgun (WGS) entry which is preliminary data.</text>
</comment>
<reference evidence="3 4" key="1">
    <citation type="journal article" date="2018" name="Evol. Lett.">
        <title>Horizontal gene cluster transfer increased hallucinogenic mushroom diversity.</title>
        <authorList>
            <person name="Reynolds H.T."/>
            <person name="Vijayakumar V."/>
            <person name="Gluck-Thaler E."/>
            <person name="Korotkin H.B."/>
            <person name="Matheny P.B."/>
            <person name="Slot J.C."/>
        </authorList>
    </citation>
    <scope>NUCLEOTIDE SEQUENCE [LARGE SCALE GENOMIC DNA]</scope>
    <source>
        <strain evidence="3 4">2631</strain>
    </source>
</reference>
<keyword evidence="2" id="KW-0472">Membrane</keyword>
<dbReference type="Proteomes" id="UP000283269">
    <property type="component" value="Unassembled WGS sequence"/>
</dbReference>
<feature type="coiled-coil region" evidence="1">
    <location>
        <begin position="708"/>
        <end position="735"/>
    </location>
</feature>
<dbReference type="AlphaFoldDB" id="A0A409VQ38"/>
<feature type="transmembrane region" description="Helical" evidence="2">
    <location>
        <begin position="39"/>
        <end position="60"/>
    </location>
</feature>
<feature type="transmembrane region" description="Helical" evidence="2">
    <location>
        <begin position="180"/>
        <end position="203"/>
    </location>
</feature>
<evidence type="ECO:0000256" key="1">
    <source>
        <dbReference type="SAM" id="Coils"/>
    </source>
</evidence>